<gene>
    <name evidence="1" type="ORF">OSCT_1987</name>
</gene>
<name>E1IF86_9CHLR</name>
<protein>
    <submittedName>
        <fullName evidence="1">Uncharacterized protein</fullName>
    </submittedName>
</protein>
<reference evidence="1 2" key="1">
    <citation type="journal article" date="2011" name="J. Bacteriol.">
        <title>Draft genome sequence of the anoxygenic filamentous phototrophic bacterium Oscillochloris trichoides subsp. DG-6.</title>
        <authorList>
            <person name="Kuznetsov B.B."/>
            <person name="Ivanovsky R.N."/>
            <person name="Keppen O.I."/>
            <person name="Sukhacheva M.V."/>
            <person name="Bumazhkin B.K."/>
            <person name="Patutina E.O."/>
            <person name="Beletsky A.V."/>
            <person name="Mardanov A.V."/>
            <person name="Baslerov R.V."/>
            <person name="Panteleeva A.N."/>
            <person name="Kolganova T.V."/>
            <person name="Ravin N.V."/>
            <person name="Skryabin K.G."/>
        </authorList>
    </citation>
    <scope>NUCLEOTIDE SEQUENCE [LARGE SCALE GENOMIC DNA]</scope>
    <source>
        <strain evidence="1 2">DG-6</strain>
    </source>
</reference>
<dbReference type="eggNOG" id="ENOG5030T9C">
    <property type="taxonomic scope" value="Bacteria"/>
</dbReference>
<evidence type="ECO:0000313" key="2">
    <source>
        <dbReference type="Proteomes" id="UP000054010"/>
    </source>
</evidence>
<sequence length="134" mass="14826">MGPIATIVQVAPGRLIGLAEDGDMRLIWDNAAIRLPMFDLSHLATLLETWAMEEELPFLRRGYYRLVHSADGQIQLWLNGTGLALSRDDLRSLTAMVMAASDELGQPLCRQPHSPLGLGYRPLTVTPRAGKYVN</sequence>
<evidence type="ECO:0000313" key="1">
    <source>
        <dbReference type="EMBL" id="EFO80151.1"/>
    </source>
</evidence>
<dbReference type="OrthoDB" id="158309at2"/>
<proteinExistence type="predicted"/>
<dbReference type="HOGENOM" id="CLU_1905169_0_0_0"/>
<comment type="caution">
    <text evidence="1">The sequence shown here is derived from an EMBL/GenBank/DDBJ whole genome shotgun (WGS) entry which is preliminary data.</text>
</comment>
<accession>E1IF86</accession>
<organism evidence="1 2">
    <name type="scientific">Oscillochloris trichoides DG-6</name>
    <dbReference type="NCBI Taxonomy" id="765420"/>
    <lineage>
        <taxon>Bacteria</taxon>
        <taxon>Bacillati</taxon>
        <taxon>Chloroflexota</taxon>
        <taxon>Chloroflexia</taxon>
        <taxon>Chloroflexales</taxon>
        <taxon>Chloroflexineae</taxon>
        <taxon>Oscillochloridaceae</taxon>
        <taxon>Oscillochloris</taxon>
    </lineage>
</organism>
<dbReference type="EMBL" id="ADVR01000083">
    <property type="protein sequence ID" value="EFO80151.1"/>
    <property type="molecule type" value="Genomic_DNA"/>
</dbReference>
<dbReference type="Proteomes" id="UP000054010">
    <property type="component" value="Unassembled WGS sequence"/>
</dbReference>
<dbReference type="AlphaFoldDB" id="E1IF86"/>
<keyword evidence="2" id="KW-1185">Reference proteome</keyword>